<dbReference type="InterPro" id="IPR039631">
    <property type="entry name" value="LRRC42"/>
</dbReference>
<dbReference type="Proteomes" id="UP001190640">
    <property type="component" value="Chromosome 5"/>
</dbReference>
<dbReference type="RefSeq" id="XP_054835667.1">
    <property type="nucleotide sequence ID" value="XM_054979692.1"/>
</dbReference>
<keyword evidence="4" id="KW-0677">Repeat</keyword>
<evidence type="ECO:0000256" key="2">
    <source>
        <dbReference type="ARBA" id="ARBA00014198"/>
    </source>
</evidence>
<dbReference type="Gene3D" id="3.80.10.10">
    <property type="entry name" value="Ribonuclease Inhibitor"/>
    <property type="match status" value="1"/>
</dbReference>
<dbReference type="PANTHER" id="PTHR31994">
    <property type="entry name" value="LEUCINE-RICH REPEAT-CONTAINING PROTEIN 42"/>
    <property type="match status" value="1"/>
</dbReference>
<evidence type="ECO:0000313" key="6">
    <source>
        <dbReference type="RefSeq" id="XP_054835667.1"/>
    </source>
</evidence>
<sequence>MLCHLHAENSPDMGTVYIQENGQLYRLNQASGGASNHVSKPKPSRLFSKGFSVELCMNKENDNGRTDHFIFTYTKEGNLRYSAKSLFSLVLSYIVDNIHHVDSLIGFPEQIGEKLFYAADARQKFTDPRTGLRALQKFTDAYGSSVLQILCLKNRYLVISEKLEEIKSFRDLTCLDLSCCKLGDDHELLEHITKETLSSLIQLVLKDNCLSDAGLRKMTAPVRVMKKGLENLSILDLSCNPGITDKGVGFLLSFKKLNYLDLSATGIEDMMAAIQRIQTQIGLVYSEVPLKEFDHNCKTEGWAEHTVLQWEHAILEAIKPQRNLKSRTAAQRFYGKRARIKEPCESLLGEGHRKTCENLQFYKGRAQVCRFPLLKKKTDDKEELQSKRMPSLEPKKQRLKAKHLGLLMEDLDLLNSY</sequence>
<dbReference type="InterPro" id="IPR001611">
    <property type="entry name" value="Leu-rich_rpt"/>
</dbReference>
<comment type="similarity">
    <text evidence="1">Belongs to the LRRC42 family.</text>
</comment>
<name>A0AA97L0E9_EUBMA</name>
<evidence type="ECO:0000313" key="5">
    <source>
        <dbReference type="Proteomes" id="UP001190640"/>
    </source>
</evidence>
<dbReference type="KEGG" id="emc:129329938"/>
<organism evidence="5 6">
    <name type="scientific">Eublepharis macularius</name>
    <name type="common">Leopard gecko</name>
    <name type="synonym">Cyrtodactylus macularius</name>
    <dbReference type="NCBI Taxonomy" id="481883"/>
    <lineage>
        <taxon>Eukaryota</taxon>
        <taxon>Metazoa</taxon>
        <taxon>Chordata</taxon>
        <taxon>Craniata</taxon>
        <taxon>Vertebrata</taxon>
        <taxon>Euteleostomi</taxon>
        <taxon>Lepidosauria</taxon>
        <taxon>Squamata</taxon>
        <taxon>Bifurcata</taxon>
        <taxon>Gekkota</taxon>
        <taxon>Eublepharidae</taxon>
        <taxon>Eublepharinae</taxon>
        <taxon>Eublepharis</taxon>
    </lineage>
</organism>
<gene>
    <name evidence="6" type="primary">LRRC42</name>
</gene>
<dbReference type="CTD" id="115353"/>
<reference evidence="6" key="1">
    <citation type="submission" date="2025-08" db="UniProtKB">
        <authorList>
            <consortium name="RefSeq"/>
        </authorList>
    </citation>
    <scope>IDENTIFICATION</scope>
    <source>
        <tissue evidence="6">Blood</tissue>
    </source>
</reference>
<dbReference type="AlphaFoldDB" id="A0AA97L0E9"/>
<evidence type="ECO:0000256" key="4">
    <source>
        <dbReference type="ARBA" id="ARBA00022737"/>
    </source>
</evidence>
<dbReference type="InterPro" id="IPR032675">
    <property type="entry name" value="LRR_dom_sf"/>
</dbReference>
<evidence type="ECO:0000256" key="3">
    <source>
        <dbReference type="ARBA" id="ARBA00022614"/>
    </source>
</evidence>
<proteinExistence type="inferred from homology"/>
<dbReference type="PANTHER" id="PTHR31994:SF3">
    <property type="entry name" value="LEUCINE-RICH REPEAT-CONTAINING PROTEIN 42"/>
    <property type="match status" value="1"/>
</dbReference>
<dbReference type="GeneID" id="129329938"/>
<keyword evidence="5" id="KW-1185">Reference proteome</keyword>
<keyword evidence="3" id="KW-0433">Leucine-rich repeat</keyword>
<dbReference type="SUPFAM" id="SSF52047">
    <property type="entry name" value="RNI-like"/>
    <property type="match status" value="1"/>
</dbReference>
<evidence type="ECO:0000256" key="1">
    <source>
        <dbReference type="ARBA" id="ARBA00009297"/>
    </source>
</evidence>
<protein>
    <recommendedName>
        <fullName evidence="2">Leucine-rich repeat-containing protein 42</fullName>
    </recommendedName>
</protein>
<dbReference type="Pfam" id="PF13516">
    <property type="entry name" value="LRR_6"/>
    <property type="match status" value="2"/>
</dbReference>
<accession>A0AA97L0E9</accession>